<reference evidence="2 3" key="1">
    <citation type="submission" date="2018-06" db="EMBL/GenBank/DDBJ databases">
        <authorList>
            <consortium name="Pathogen Informatics"/>
            <person name="Doyle S."/>
        </authorList>
    </citation>
    <scope>NUCLEOTIDE SEQUENCE [LARGE SCALE GENOMIC DNA]</scope>
    <source>
        <strain evidence="2 3">NCTC12858</strain>
    </source>
</reference>
<dbReference type="RefSeq" id="WP_023940302.1">
    <property type="nucleotide sequence ID" value="NZ_LS483447.1"/>
</dbReference>
<dbReference type="PROSITE" id="PS50006">
    <property type="entry name" value="FHA_DOMAIN"/>
    <property type="match status" value="1"/>
</dbReference>
<organism evidence="2 3">
    <name type="scientific">Porphyromonas crevioricanis</name>
    <dbReference type="NCBI Taxonomy" id="393921"/>
    <lineage>
        <taxon>Bacteria</taxon>
        <taxon>Pseudomonadati</taxon>
        <taxon>Bacteroidota</taxon>
        <taxon>Bacteroidia</taxon>
        <taxon>Bacteroidales</taxon>
        <taxon>Porphyromonadaceae</taxon>
        <taxon>Porphyromonas</taxon>
    </lineage>
</organism>
<dbReference type="SUPFAM" id="SSF49879">
    <property type="entry name" value="SMAD/FHA domain"/>
    <property type="match status" value="1"/>
</dbReference>
<proteinExistence type="predicted"/>
<dbReference type="InterPro" id="IPR008984">
    <property type="entry name" value="SMAD_FHA_dom_sf"/>
</dbReference>
<dbReference type="Proteomes" id="UP000249300">
    <property type="component" value="Chromosome 1"/>
</dbReference>
<evidence type="ECO:0000313" key="2">
    <source>
        <dbReference type="EMBL" id="SQH73632.1"/>
    </source>
</evidence>
<evidence type="ECO:0000313" key="3">
    <source>
        <dbReference type="Proteomes" id="UP000249300"/>
    </source>
</evidence>
<name>A0A2X4SI77_9PORP</name>
<dbReference type="KEGG" id="pcre:NCTC12858_01496"/>
<dbReference type="AlphaFoldDB" id="A0A2X4SI77"/>
<dbReference type="Pfam" id="PF00498">
    <property type="entry name" value="FHA"/>
    <property type="match status" value="1"/>
</dbReference>
<evidence type="ECO:0000259" key="1">
    <source>
        <dbReference type="PROSITE" id="PS50006"/>
    </source>
</evidence>
<sequence>MKRIRCPYCDQLIVLSNERIKVALSQEGRLSLVCSGCKKQIKARIRPVSAEKLPESSEPEGLLAPAAIFVVENAFAYKQTLKFGPGVHSIGRKNKDTQIDLPIQTSDPSMDRLHCLLKVQVDSDGHWSYAIKDDESRVGTFIAGRCLSDREWFCLNETTVITLGATSLIFEPHPDENDQTAQ</sequence>
<dbReference type="Gene3D" id="2.60.200.20">
    <property type="match status" value="1"/>
</dbReference>
<dbReference type="InterPro" id="IPR000253">
    <property type="entry name" value="FHA_dom"/>
</dbReference>
<feature type="domain" description="FHA" evidence="1">
    <location>
        <begin position="88"/>
        <end position="147"/>
    </location>
</feature>
<keyword evidence="3" id="KW-1185">Reference proteome</keyword>
<gene>
    <name evidence="2" type="ORF">NCTC12858_01496</name>
</gene>
<dbReference type="EMBL" id="LS483447">
    <property type="protein sequence ID" value="SQH73632.1"/>
    <property type="molecule type" value="Genomic_DNA"/>
</dbReference>
<accession>A0A2X4SI77</accession>
<protein>
    <submittedName>
        <fullName evidence="2">FHA domain</fullName>
    </submittedName>
</protein>